<dbReference type="PANTHER" id="PTHR10434">
    <property type="entry name" value="1-ACYL-SN-GLYCEROL-3-PHOSPHATE ACYLTRANSFERASE"/>
    <property type="match status" value="1"/>
</dbReference>
<evidence type="ECO:0000313" key="6">
    <source>
        <dbReference type="EMBL" id="MDE1464562.1"/>
    </source>
</evidence>
<evidence type="ECO:0000259" key="5">
    <source>
        <dbReference type="SMART" id="SM00563"/>
    </source>
</evidence>
<keyword evidence="7" id="KW-1185">Reference proteome</keyword>
<evidence type="ECO:0000256" key="4">
    <source>
        <dbReference type="SAM" id="Phobius"/>
    </source>
</evidence>
<dbReference type="Pfam" id="PF01553">
    <property type="entry name" value="Acyltransferase"/>
    <property type="match status" value="1"/>
</dbReference>
<dbReference type="SUPFAM" id="SSF69593">
    <property type="entry name" value="Glycerol-3-phosphate (1)-acyltransferase"/>
    <property type="match status" value="1"/>
</dbReference>
<dbReference type="InterPro" id="IPR002123">
    <property type="entry name" value="Plipid/glycerol_acylTrfase"/>
</dbReference>
<dbReference type="EMBL" id="JAPMOU010000037">
    <property type="protein sequence ID" value="MDE1464562.1"/>
    <property type="molecule type" value="Genomic_DNA"/>
</dbReference>
<evidence type="ECO:0000256" key="1">
    <source>
        <dbReference type="ARBA" id="ARBA00005189"/>
    </source>
</evidence>
<dbReference type="RefSeq" id="WP_274690887.1">
    <property type="nucleotide sequence ID" value="NZ_JAPMOU010000037.1"/>
</dbReference>
<comment type="pathway">
    <text evidence="1">Lipid metabolism.</text>
</comment>
<dbReference type="Proteomes" id="UP001528823">
    <property type="component" value="Unassembled WGS sequence"/>
</dbReference>
<gene>
    <name evidence="6" type="ORF">ORQ98_21595</name>
</gene>
<evidence type="ECO:0000256" key="2">
    <source>
        <dbReference type="ARBA" id="ARBA00022679"/>
    </source>
</evidence>
<dbReference type="SMART" id="SM00563">
    <property type="entry name" value="PlsC"/>
    <property type="match status" value="1"/>
</dbReference>
<dbReference type="PANTHER" id="PTHR10434:SF11">
    <property type="entry name" value="1-ACYL-SN-GLYCEROL-3-PHOSPHATE ACYLTRANSFERASE"/>
    <property type="match status" value="1"/>
</dbReference>
<keyword evidence="4" id="KW-0812">Transmembrane</keyword>
<comment type="caution">
    <text evidence="6">The sequence shown here is derived from an EMBL/GenBank/DDBJ whole genome shotgun (WGS) entry which is preliminary data.</text>
</comment>
<keyword evidence="4" id="KW-1133">Transmembrane helix</keyword>
<keyword evidence="2" id="KW-0808">Transferase</keyword>
<reference evidence="6 7" key="1">
    <citation type="submission" date="2022-11" db="EMBL/GenBank/DDBJ databases">
        <title>Spartinivicinus poritis sp. nov., isolated from scleractinian coral Porites lutea.</title>
        <authorList>
            <person name="Zhang G."/>
            <person name="Cai L."/>
            <person name="Wei Q."/>
        </authorList>
    </citation>
    <scope>NUCLEOTIDE SEQUENCE [LARGE SCALE GENOMIC DNA]</scope>
    <source>
        <strain evidence="6 7">A2-2</strain>
    </source>
</reference>
<proteinExistence type="predicted"/>
<dbReference type="GO" id="GO:0016746">
    <property type="term" value="F:acyltransferase activity"/>
    <property type="evidence" value="ECO:0007669"/>
    <property type="project" value="UniProtKB-KW"/>
</dbReference>
<keyword evidence="4" id="KW-0472">Membrane</keyword>
<evidence type="ECO:0000256" key="3">
    <source>
        <dbReference type="ARBA" id="ARBA00023315"/>
    </source>
</evidence>
<feature type="domain" description="Phospholipid/glycerol acyltransferase" evidence="5">
    <location>
        <begin position="38"/>
        <end position="159"/>
    </location>
</feature>
<accession>A0ABT5UGF0</accession>
<organism evidence="6 7">
    <name type="scientific">Spartinivicinus poritis</name>
    <dbReference type="NCBI Taxonomy" id="2994640"/>
    <lineage>
        <taxon>Bacteria</taxon>
        <taxon>Pseudomonadati</taxon>
        <taxon>Pseudomonadota</taxon>
        <taxon>Gammaproteobacteria</taxon>
        <taxon>Oceanospirillales</taxon>
        <taxon>Zooshikellaceae</taxon>
        <taxon>Spartinivicinus</taxon>
    </lineage>
</organism>
<protein>
    <submittedName>
        <fullName evidence="6">Lysophospholipid acyltransferase family protein</fullName>
    </submittedName>
</protein>
<name>A0ABT5UGF0_9GAMM</name>
<feature type="transmembrane region" description="Helical" evidence="4">
    <location>
        <begin position="7"/>
        <end position="26"/>
    </location>
</feature>
<evidence type="ECO:0000313" key="7">
    <source>
        <dbReference type="Proteomes" id="UP001528823"/>
    </source>
</evidence>
<keyword evidence="3 6" id="KW-0012">Acyltransferase</keyword>
<dbReference type="CDD" id="cd07989">
    <property type="entry name" value="LPLAT_AGPAT-like"/>
    <property type="match status" value="1"/>
</dbReference>
<sequence>MKNWLKVLFFALLVRPIVFFIIGLNVHHKKNLPAEGSAILAANHNSHLDTLVLMSLFPLKQLYRLRPVAAADYFMKNRWVRWFSLRVLNIIPLHRDGSIPKESLLSECHQALTDGDILILFPEGSRGKPEQLGEFKKGIFHLANAHPTAKVIPVFTYGLGKSLPKGEKLLVPFFSDVVIGSPLDQHNDSQTFMTALNQQMQQLAKQVNTGRILD</sequence>